<evidence type="ECO:0000313" key="2">
    <source>
        <dbReference type="EMBL" id="EKR64981.1"/>
    </source>
</evidence>
<name>A0A828Z501_9LEPT</name>
<protein>
    <submittedName>
        <fullName evidence="2">Uncharacterized protein</fullName>
    </submittedName>
</protein>
<reference evidence="2 3" key="1">
    <citation type="submission" date="2012-10" db="EMBL/GenBank/DDBJ databases">
        <authorList>
            <person name="Harkins D.M."/>
            <person name="Durkin A.S."/>
            <person name="Brinkac L.M."/>
            <person name="Haft D.H."/>
            <person name="Selengut J.D."/>
            <person name="Sanka R."/>
            <person name="DePew J."/>
            <person name="Purushe J."/>
            <person name="Whelen A.C."/>
            <person name="Vinetz J.M."/>
            <person name="Sutton G.G."/>
            <person name="Nierman W.C."/>
            <person name="Fouts D.E."/>
        </authorList>
    </citation>
    <scope>NUCLEOTIDE SEQUENCE [LARGE SCALE GENOMIC DNA]</scope>
    <source>
        <strain evidence="2 3">2006001853</strain>
    </source>
</reference>
<sequence>MFTLKKEIIYFYFFILCNLEFFLFFSTEWEEFDFREIHFP</sequence>
<feature type="transmembrane region" description="Helical" evidence="1">
    <location>
        <begin position="7"/>
        <end position="25"/>
    </location>
</feature>
<evidence type="ECO:0000313" key="3">
    <source>
        <dbReference type="Proteomes" id="UP000001338"/>
    </source>
</evidence>
<dbReference type="AlphaFoldDB" id="A0A828Z501"/>
<dbReference type="EMBL" id="AFLV02000029">
    <property type="protein sequence ID" value="EKR64981.1"/>
    <property type="molecule type" value="Genomic_DNA"/>
</dbReference>
<accession>A0A828Z501</accession>
<gene>
    <name evidence="2" type="ORF">LEP1GSC036_2278</name>
</gene>
<organism evidence="2 3">
    <name type="scientific">Leptospira weilii str. 2006001853</name>
    <dbReference type="NCBI Taxonomy" id="1001589"/>
    <lineage>
        <taxon>Bacteria</taxon>
        <taxon>Pseudomonadati</taxon>
        <taxon>Spirochaetota</taxon>
        <taxon>Spirochaetia</taxon>
        <taxon>Leptospirales</taxon>
        <taxon>Leptospiraceae</taxon>
        <taxon>Leptospira</taxon>
    </lineage>
</organism>
<keyword evidence="1" id="KW-0472">Membrane</keyword>
<evidence type="ECO:0000256" key="1">
    <source>
        <dbReference type="SAM" id="Phobius"/>
    </source>
</evidence>
<dbReference type="Proteomes" id="UP000001338">
    <property type="component" value="Unassembled WGS sequence"/>
</dbReference>
<comment type="caution">
    <text evidence="2">The sequence shown here is derived from an EMBL/GenBank/DDBJ whole genome shotgun (WGS) entry which is preliminary data.</text>
</comment>
<keyword evidence="1" id="KW-1133">Transmembrane helix</keyword>
<proteinExistence type="predicted"/>
<keyword evidence="1" id="KW-0812">Transmembrane</keyword>